<keyword evidence="8" id="KW-1185">Reference proteome</keyword>
<dbReference type="InterPro" id="IPR001316">
    <property type="entry name" value="Pept_S1A_streptogrisin"/>
</dbReference>
<comment type="similarity">
    <text evidence="1">Belongs to the peptidase S1 family.</text>
</comment>
<dbReference type="GO" id="GO:0004252">
    <property type="term" value="F:serine-type endopeptidase activity"/>
    <property type="evidence" value="ECO:0007669"/>
    <property type="project" value="InterPro"/>
</dbReference>
<dbReference type="InterPro" id="IPR009003">
    <property type="entry name" value="Peptidase_S1_PA"/>
</dbReference>
<keyword evidence="5" id="KW-1015">Disulfide bond</keyword>
<name>A0A927QUD2_9ACTN</name>
<dbReference type="EMBL" id="JADBEB010000001">
    <property type="protein sequence ID" value="MBE1484425.1"/>
    <property type="molecule type" value="Genomic_DNA"/>
</dbReference>
<dbReference type="InterPro" id="IPR043504">
    <property type="entry name" value="Peptidase_S1_PA_chymotrypsin"/>
</dbReference>
<dbReference type="SUPFAM" id="SSF50494">
    <property type="entry name" value="Trypsin-like serine proteases"/>
    <property type="match status" value="1"/>
</dbReference>
<evidence type="ECO:0008006" key="9">
    <source>
        <dbReference type="Google" id="ProtNLM"/>
    </source>
</evidence>
<evidence type="ECO:0000313" key="8">
    <source>
        <dbReference type="Proteomes" id="UP000649753"/>
    </source>
</evidence>
<feature type="signal peptide" evidence="6">
    <location>
        <begin position="1"/>
        <end position="27"/>
    </location>
</feature>
<protein>
    <recommendedName>
        <fullName evidence="9">Trypsin-like serine protease</fullName>
    </recommendedName>
</protein>
<evidence type="ECO:0000256" key="2">
    <source>
        <dbReference type="ARBA" id="ARBA00022670"/>
    </source>
</evidence>
<keyword evidence="4" id="KW-0720">Serine protease</keyword>
<dbReference type="AlphaFoldDB" id="A0A927QUD2"/>
<evidence type="ECO:0000256" key="4">
    <source>
        <dbReference type="ARBA" id="ARBA00022825"/>
    </source>
</evidence>
<dbReference type="Gene3D" id="2.40.10.10">
    <property type="entry name" value="Trypsin-like serine proteases"/>
    <property type="match status" value="2"/>
</dbReference>
<evidence type="ECO:0000256" key="5">
    <source>
        <dbReference type="ARBA" id="ARBA00023157"/>
    </source>
</evidence>
<proteinExistence type="inferred from homology"/>
<dbReference type="Proteomes" id="UP000649753">
    <property type="component" value="Unassembled WGS sequence"/>
</dbReference>
<accession>A0A927QUD2</accession>
<dbReference type="RefSeq" id="WP_192764794.1">
    <property type="nucleotide sequence ID" value="NZ_JADBEB010000001.1"/>
</dbReference>
<dbReference type="PRINTS" id="PR00861">
    <property type="entry name" value="ALYTICPTASE"/>
</dbReference>
<dbReference type="GO" id="GO:0006508">
    <property type="term" value="P:proteolysis"/>
    <property type="evidence" value="ECO:0007669"/>
    <property type="project" value="UniProtKB-KW"/>
</dbReference>
<gene>
    <name evidence="7" type="ORF">H4W31_000063</name>
</gene>
<evidence type="ECO:0000256" key="3">
    <source>
        <dbReference type="ARBA" id="ARBA00022801"/>
    </source>
</evidence>
<keyword evidence="3" id="KW-0378">Hydrolase</keyword>
<organism evidence="7 8">
    <name type="scientific">Plantactinospora soyae</name>
    <dbReference type="NCBI Taxonomy" id="1544732"/>
    <lineage>
        <taxon>Bacteria</taxon>
        <taxon>Bacillati</taxon>
        <taxon>Actinomycetota</taxon>
        <taxon>Actinomycetes</taxon>
        <taxon>Micromonosporales</taxon>
        <taxon>Micromonosporaceae</taxon>
        <taxon>Plantactinospora</taxon>
    </lineage>
</organism>
<evidence type="ECO:0000256" key="1">
    <source>
        <dbReference type="ARBA" id="ARBA00007664"/>
    </source>
</evidence>
<sequence>MRRALTLLTSLAITAGLTLVVAAPAPAAPAPGNTEEAAIFEPGNVPVRAAPTSAGTFRVTGTGRSALALDDAAMQDLTTYAKESGRDLSAVVAAHQGIHEFSAFTTQLEESSPDVFVRAGLATEGGAASPWIQFTAKPSADVVAELERLPVDTEVQYGAPASSTELADLAYALTTSLAVRSDVIRSAGTRYDHERRVLRLEYAPVGGIQQSALDSVFQGALTAGTIGGQLPIDVVLELNVDRTGVTERTVEGGRDLNLTNGRAECTAGFTAVRSGNWGVLTARHCGNALRYGNAVGLISTSPNQTANAAIDLQFHRTLTENGHATNKQFRATNRQAAGDRQVLAVANAPINSTVCHWGRTSGYRCTSIVDTNNCETYDDGQRRCGLDTTDSDVSEGGDSGGPWFFGSTARGIHNGAWDGVASYFTRISLVNQHLAATVVQN</sequence>
<keyword evidence="2" id="KW-0645">Protease</keyword>
<evidence type="ECO:0000256" key="6">
    <source>
        <dbReference type="SAM" id="SignalP"/>
    </source>
</evidence>
<comment type="caution">
    <text evidence="7">The sequence shown here is derived from an EMBL/GenBank/DDBJ whole genome shotgun (WGS) entry which is preliminary data.</text>
</comment>
<feature type="chain" id="PRO_5037139806" description="Trypsin-like serine protease" evidence="6">
    <location>
        <begin position="28"/>
        <end position="441"/>
    </location>
</feature>
<keyword evidence="6" id="KW-0732">Signal</keyword>
<evidence type="ECO:0000313" key="7">
    <source>
        <dbReference type="EMBL" id="MBE1484425.1"/>
    </source>
</evidence>
<reference evidence="7" key="1">
    <citation type="submission" date="2020-10" db="EMBL/GenBank/DDBJ databases">
        <title>Sequencing the genomes of 1000 actinobacteria strains.</title>
        <authorList>
            <person name="Klenk H.-P."/>
        </authorList>
    </citation>
    <scope>NUCLEOTIDE SEQUENCE</scope>
    <source>
        <strain evidence="7">DSM 46832</strain>
    </source>
</reference>
<dbReference type="CDD" id="cd21112">
    <property type="entry name" value="alphaLP-like"/>
    <property type="match status" value="1"/>
</dbReference>